<evidence type="ECO:0000313" key="3">
    <source>
        <dbReference type="Proteomes" id="UP001642487"/>
    </source>
</evidence>
<sequence length="149" mass="16765">MAPEYAMEGLFSVKSDVYSFGVLLLEIICGRRNTSFRSTEYLTLISYAWKLWNEGRAIELLDPYISDSSPENEVLKCIHVAMLCVQDSPAYRPTLQSLVLMLESESTSLPQPRQPTYTSTRASIDTDLFTEGHDIVSSNDITVTMLDGR</sequence>
<organism evidence="2 3">
    <name type="scientific">Citrullus colocynthis</name>
    <name type="common">colocynth</name>
    <dbReference type="NCBI Taxonomy" id="252529"/>
    <lineage>
        <taxon>Eukaryota</taxon>
        <taxon>Viridiplantae</taxon>
        <taxon>Streptophyta</taxon>
        <taxon>Embryophyta</taxon>
        <taxon>Tracheophyta</taxon>
        <taxon>Spermatophyta</taxon>
        <taxon>Magnoliopsida</taxon>
        <taxon>eudicotyledons</taxon>
        <taxon>Gunneridae</taxon>
        <taxon>Pentapetalae</taxon>
        <taxon>rosids</taxon>
        <taxon>fabids</taxon>
        <taxon>Cucurbitales</taxon>
        <taxon>Cucurbitaceae</taxon>
        <taxon>Benincaseae</taxon>
        <taxon>Citrullus</taxon>
    </lineage>
</organism>
<accession>A0ABP0YKD7</accession>
<evidence type="ECO:0000313" key="2">
    <source>
        <dbReference type="EMBL" id="CAK9320972.1"/>
    </source>
</evidence>
<keyword evidence="3" id="KW-1185">Reference proteome</keyword>
<dbReference type="Proteomes" id="UP001642487">
    <property type="component" value="Chromosome 4"/>
</dbReference>
<dbReference type="Gene3D" id="1.10.510.10">
    <property type="entry name" value="Transferase(Phosphotransferase) domain 1"/>
    <property type="match status" value="1"/>
</dbReference>
<dbReference type="EMBL" id="OZ021738">
    <property type="protein sequence ID" value="CAK9320972.1"/>
    <property type="molecule type" value="Genomic_DNA"/>
</dbReference>
<dbReference type="PANTHER" id="PTHR27006">
    <property type="entry name" value="PROMASTIGOTE SURFACE ANTIGEN PROTEIN PSA"/>
    <property type="match status" value="1"/>
</dbReference>
<dbReference type="InterPro" id="IPR011009">
    <property type="entry name" value="Kinase-like_dom_sf"/>
</dbReference>
<feature type="domain" description="Protein kinase" evidence="1">
    <location>
        <begin position="1"/>
        <end position="117"/>
    </location>
</feature>
<dbReference type="InterPro" id="IPR000719">
    <property type="entry name" value="Prot_kinase_dom"/>
</dbReference>
<name>A0ABP0YKD7_9ROSI</name>
<gene>
    <name evidence="2" type="ORF">CITCOLO1_LOCUS13030</name>
</gene>
<dbReference type="InterPro" id="IPR021820">
    <property type="entry name" value="S-locus_recpt_kinase_C"/>
</dbReference>
<dbReference type="PANTHER" id="PTHR27006:SF619">
    <property type="entry name" value="CYSTEINE-RICH RECEPTOR-LIKE PROTEIN KINASE 15"/>
    <property type="match status" value="1"/>
</dbReference>
<dbReference type="Pfam" id="PF07714">
    <property type="entry name" value="PK_Tyr_Ser-Thr"/>
    <property type="match status" value="1"/>
</dbReference>
<dbReference type="SUPFAM" id="SSF56112">
    <property type="entry name" value="Protein kinase-like (PK-like)"/>
    <property type="match status" value="1"/>
</dbReference>
<dbReference type="PROSITE" id="PS50011">
    <property type="entry name" value="PROTEIN_KINASE_DOM"/>
    <property type="match status" value="1"/>
</dbReference>
<protein>
    <recommendedName>
        <fullName evidence="1">Protein kinase domain-containing protein</fullName>
    </recommendedName>
</protein>
<dbReference type="InterPro" id="IPR001245">
    <property type="entry name" value="Ser-Thr/Tyr_kinase_cat_dom"/>
</dbReference>
<dbReference type="Pfam" id="PF11883">
    <property type="entry name" value="DUF3403"/>
    <property type="match status" value="1"/>
</dbReference>
<reference evidence="2 3" key="1">
    <citation type="submission" date="2024-03" db="EMBL/GenBank/DDBJ databases">
        <authorList>
            <person name="Gkanogiannis A."/>
            <person name="Becerra Lopez-Lavalle L."/>
        </authorList>
    </citation>
    <scope>NUCLEOTIDE SEQUENCE [LARGE SCALE GENOMIC DNA]</scope>
</reference>
<evidence type="ECO:0000259" key="1">
    <source>
        <dbReference type="PROSITE" id="PS50011"/>
    </source>
</evidence>
<proteinExistence type="predicted"/>